<evidence type="ECO:0000256" key="4">
    <source>
        <dbReference type="ARBA" id="ARBA00022989"/>
    </source>
</evidence>
<dbReference type="Gene3D" id="1.10.3470.10">
    <property type="entry name" value="ABC transporter involved in vitamin B12 uptake, BtuC"/>
    <property type="match status" value="1"/>
</dbReference>
<feature type="transmembrane region" description="Helical" evidence="7">
    <location>
        <begin position="180"/>
        <end position="206"/>
    </location>
</feature>
<evidence type="ECO:0000313" key="8">
    <source>
        <dbReference type="EMBL" id="VFJ54664.1"/>
    </source>
</evidence>
<protein>
    <submittedName>
        <fullName evidence="8">Zinc/manganese transport system permease protein</fullName>
    </submittedName>
</protein>
<evidence type="ECO:0000256" key="6">
    <source>
        <dbReference type="RuleBase" id="RU003943"/>
    </source>
</evidence>
<feature type="transmembrane region" description="Helical" evidence="7">
    <location>
        <begin position="77"/>
        <end position="96"/>
    </location>
</feature>
<comment type="similarity">
    <text evidence="2 6">Belongs to the ABC-3 integral membrane protein family.</text>
</comment>
<sequence length="277" mass="28936">MNPLAAFGAMLHESGLDPDILGPAFAAGLIVLLTHVPLGRLVLARGIIFIDLAIAQMAGLGVILAGVWGGGFVEDGILVQAAALGAALLGTFFLYGIERRLGGGRPGVQEAVIGATFVLAATAAILLLAHNPHGGEHLKDLLAGQILWVDYPRLAVPLAVSLAVVFIWSFPRARDSASAFYVLFAISVTTTVQLVGVYLVFASLILPALGTRTFSERVPFVAFLMGMCGYGVGLVLSAVLDLPAGPMIVWTLALFSLGGLFHRPRVESEAEPEEGKG</sequence>
<dbReference type="PANTHER" id="PTHR30477">
    <property type="entry name" value="ABC-TRANSPORTER METAL-BINDING PROTEIN"/>
    <property type="match status" value="1"/>
</dbReference>
<evidence type="ECO:0000256" key="1">
    <source>
        <dbReference type="ARBA" id="ARBA00004141"/>
    </source>
</evidence>
<dbReference type="GO" id="GO:0010043">
    <property type="term" value="P:response to zinc ion"/>
    <property type="evidence" value="ECO:0007669"/>
    <property type="project" value="TreeGrafter"/>
</dbReference>
<feature type="transmembrane region" description="Helical" evidence="7">
    <location>
        <begin position="218"/>
        <end position="240"/>
    </location>
</feature>
<dbReference type="GO" id="GO:0055085">
    <property type="term" value="P:transmembrane transport"/>
    <property type="evidence" value="ECO:0007669"/>
    <property type="project" value="InterPro"/>
</dbReference>
<evidence type="ECO:0000256" key="3">
    <source>
        <dbReference type="ARBA" id="ARBA00022692"/>
    </source>
</evidence>
<proteinExistence type="inferred from homology"/>
<accession>A0A450SLX1</accession>
<feature type="transmembrane region" description="Helical" evidence="7">
    <location>
        <begin position="151"/>
        <end position="168"/>
    </location>
</feature>
<organism evidence="8">
    <name type="scientific">Candidatus Kentrum sp. DK</name>
    <dbReference type="NCBI Taxonomy" id="2126562"/>
    <lineage>
        <taxon>Bacteria</taxon>
        <taxon>Pseudomonadati</taxon>
        <taxon>Pseudomonadota</taxon>
        <taxon>Gammaproteobacteria</taxon>
        <taxon>Candidatus Kentrum</taxon>
    </lineage>
</organism>
<dbReference type="Pfam" id="PF00950">
    <property type="entry name" value="ABC-3"/>
    <property type="match status" value="1"/>
</dbReference>
<feature type="transmembrane region" description="Helical" evidence="7">
    <location>
        <begin position="48"/>
        <end position="71"/>
    </location>
</feature>
<evidence type="ECO:0000256" key="2">
    <source>
        <dbReference type="ARBA" id="ARBA00008034"/>
    </source>
</evidence>
<keyword evidence="6" id="KW-0813">Transport</keyword>
<reference evidence="8" key="1">
    <citation type="submission" date="2019-02" db="EMBL/GenBank/DDBJ databases">
        <authorList>
            <person name="Gruber-Vodicka R. H."/>
            <person name="Seah K. B. B."/>
        </authorList>
    </citation>
    <scope>NUCLEOTIDE SEQUENCE</scope>
    <source>
        <strain evidence="8">BECK_DK161</strain>
    </source>
</reference>
<dbReference type="GO" id="GO:0043190">
    <property type="term" value="C:ATP-binding cassette (ABC) transporter complex"/>
    <property type="evidence" value="ECO:0007669"/>
    <property type="project" value="InterPro"/>
</dbReference>
<comment type="subcellular location">
    <subcellularLocation>
        <location evidence="6">Cell membrane</location>
        <topology evidence="6">Multi-pass membrane protein</topology>
    </subcellularLocation>
    <subcellularLocation>
        <location evidence="1">Membrane</location>
        <topology evidence="1">Multi-pass membrane protein</topology>
    </subcellularLocation>
</comment>
<feature type="transmembrane region" description="Helical" evidence="7">
    <location>
        <begin position="20"/>
        <end position="36"/>
    </location>
</feature>
<feature type="transmembrane region" description="Helical" evidence="7">
    <location>
        <begin position="108"/>
        <end position="131"/>
    </location>
</feature>
<dbReference type="EMBL" id="CAADEY010000044">
    <property type="protein sequence ID" value="VFJ54664.1"/>
    <property type="molecule type" value="Genomic_DNA"/>
</dbReference>
<evidence type="ECO:0000256" key="5">
    <source>
        <dbReference type="ARBA" id="ARBA00023136"/>
    </source>
</evidence>
<dbReference type="InterPro" id="IPR001626">
    <property type="entry name" value="ABC_TroCD"/>
</dbReference>
<keyword evidence="5 7" id="KW-0472">Membrane</keyword>
<dbReference type="AlphaFoldDB" id="A0A450SLX1"/>
<dbReference type="InterPro" id="IPR037294">
    <property type="entry name" value="ABC_BtuC-like"/>
</dbReference>
<dbReference type="SUPFAM" id="SSF81345">
    <property type="entry name" value="ABC transporter involved in vitamin B12 uptake, BtuC"/>
    <property type="match status" value="1"/>
</dbReference>
<gene>
    <name evidence="8" type="ORF">BECKDK2373C_GA0170839_104413</name>
</gene>
<keyword evidence="4 7" id="KW-1133">Transmembrane helix</keyword>
<evidence type="ECO:0000256" key="7">
    <source>
        <dbReference type="SAM" id="Phobius"/>
    </source>
</evidence>
<keyword evidence="3 6" id="KW-0812">Transmembrane</keyword>
<name>A0A450SLX1_9GAMM</name>
<dbReference type="PANTHER" id="PTHR30477:SF19">
    <property type="entry name" value="METAL ABC TRANSPORTER PERMEASE"/>
    <property type="match status" value="1"/>
</dbReference>